<feature type="transmembrane region" description="Helical" evidence="11">
    <location>
        <begin position="40"/>
        <end position="59"/>
    </location>
</feature>
<keyword evidence="8" id="KW-0479">Metal-binding</keyword>
<feature type="transmembrane region" description="Helical" evidence="11">
    <location>
        <begin position="630"/>
        <end position="654"/>
    </location>
</feature>
<dbReference type="AlphaFoldDB" id="A0AAD8YX40"/>
<evidence type="ECO:0000256" key="4">
    <source>
        <dbReference type="ARBA" id="ARBA00022847"/>
    </source>
</evidence>
<evidence type="ECO:0000256" key="10">
    <source>
        <dbReference type="SAM" id="MobiDB-lite"/>
    </source>
</evidence>
<feature type="transmembrane region" description="Helical" evidence="11">
    <location>
        <begin position="981"/>
        <end position="1002"/>
    </location>
</feature>
<dbReference type="GO" id="GO:0035725">
    <property type="term" value="P:sodium ion transmembrane transport"/>
    <property type="evidence" value="ECO:0007669"/>
    <property type="project" value="TreeGrafter"/>
</dbReference>
<feature type="transmembrane region" description="Helical" evidence="11">
    <location>
        <begin position="790"/>
        <end position="814"/>
    </location>
</feature>
<dbReference type="PROSITE" id="PS00754">
    <property type="entry name" value="NA_NEUROTRAN_SYMP_2"/>
    <property type="match status" value="1"/>
</dbReference>
<feature type="transmembrane region" description="Helical" evidence="11">
    <location>
        <begin position="1054"/>
        <end position="1077"/>
    </location>
</feature>
<evidence type="ECO:0000256" key="9">
    <source>
        <dbReference type="RuleBase" id="RU003732"/>
    </source>
</evidence>
<dbReference type="PRINTS" id="PR01206">
    <property type="entry name" value="ORPHTRNSPORT"/>
</dbReference>
<keyword evidence="3 9" id="KW-0812">Transmembrane</keyword>
<evidence type="ECO:0000313" key="13">
    <source>
        <dbReference type="Proteomes" id="UP001239994"/>
    </source>
</evidence>
<keyword evidence="7" id="KW-0325">Glycoprotein</keyword>
<comment type="caution">
    <text evidence="12">The sequence shown here is derived from an EMBL/GenBank/DDBJ whole genome shotgun (WGS) entry which is preliminary data.</text>
</comment>
<dbReference type="Proteomes" id="UP001239994">
    <property type="component" value="Unassembled WGS sequence"/>
</dbReference>
<feature type="transmembrane region" description="Helical" evidence="11">
    <location>
        <begin position="489"/>
        <end position="506"/>
    </location>
</feature>
<feature type="binding site" evidence="8">
    <location>
        <position position="616"/>
    </location>
    <ligand>
        <name>Na(+)</name>
        <dbReference type="ChEBI" id="CHEBI:29101"/>
        <label>1</label>
    </ligand>
</feature>
<evidence type="ECO:0000256" key="11">
    <source>
        <dbReference type="SAM" id="Phobius"/>
    </source>
</evidence>
<feature type="transmembrane region" description="Helical" evidence="11">
    <location>
        <begin position="1147"/>
        <end position="1172"/>
    </location>
</feature>
<feature type="transmembrane region" description="Helical" evidence="11">
    <location>
        <begin position="238"/>
        <end position="271"/>
    </location>
</feature>
<dbReference type="PANTHER" id="PTHR11616:SF109">
    <property type="entry name" value="INACTIVE SODIUM-DEPENDENT NEUTRAL AMINO ACID TRANSPORTER B(0)AT3"/>
    <property type="match status" value="1"/>
</dbReference>
<sequence>AVMKLQIPNPGLEERIPSHAELEELEEVQARGRPQWDNKAQYMLTCVGFCVGLGNVWRFPYLCQSHGGGAFMIPFLLLLVLEGVPLLHLEFAIGQRLRKASVGVWRSINPYLVGVGISSTLVSYMVGMYYNTIIAWVMWYFFNSFQDPLPWSQCPVNENRTGLVSECARSSPVDYFWYRKTLNTSTKIEDSGGLQWWMVICLIAAWMVLWVCCIRGIETTGKASPSILSPYGTKKKNAIYITSTLMRSFFSFQAVYITSTLPYVVLTIFLIRGLTLKGSMNGIKFLFTPDLNELLNPATWLDAGAQVFYSFSLAFGGLISFSSYNSVHNNCEQDAVTISIINGFTSIYAAIVIYSIIGFRATERFDDCLSGNIVALLNAFHLPEGNITESNYNEVLQSLNSTSPEIIQALSLKTCDMQALLSQGVEGTGLAFIVFTEAITKMPISPLWAMLFFIMLFCLGLSTMFGSVEGVVMPLQDLNVFPKTWPKEALTGIVCLASFAIALIFTQRSGEYWLALFDSFAGSIPLLIIAFCEMIAVCYIYGIDSVFGTFPKIYKRCFSDPGQTRPLLNFRVFSCTDLKLDMAQRRIQEDERYETEDRPKWDNKVQYLLTCVGFAVGLGNVWRFPYLCQIYGGGAFLIPYLIALVFEGLPLLYLELAIGQSLRQGSIGVWNSISPYLGGVGVASMAVSFLVGLFYNTILAWVLWYFFNSFQDPLPWSQCPLNENLTDYVEECVRGTAANYYWYRVTLNITPDISSSGSLQWWLVLSLALAWSIVYICFIRGIETVGKAVYVTATFPYLVLTIFLVRALTLPGAIDGLEYLFTPDWGVLLNPQVWLDAATQIFFSLSLAFGGLIAFASYNPRKNNCERDALLVGCINSATSLYASIPIFAILGFKATTNFNNCITSNVLKLTNEFDIAEKNITADNYDMWLKTLNTSHPDRINSLELRECNLKRFMDQSVSGTGLAFIVFTEAVIEMPASQVWAVLFFIMLFSLGLSSMFGNLEGVLTPLFDLHMVPSWVPKELFTGIICMVSFLVALIFTMGSGNYWLEIFNSYVGSVPLLIIAFFEITSVVVFYGMKRFSEDIEFMTGHRPGLFWHLCWMGVSPLMLLVVLVAYVVVQVQVQPQYPTWNPSYTLFPEAEVKPYPDWVFAICVMLSAVPVVPIPLVALYHLIRRLTHPEQHTRDEPHVSNPYDNKAFSSEPQL</sequence>
<dbReference type="InterPro" id="IPR037272">
    <property type="entry name" value="SNS_sf"/>
</dbReference>
<evidence type="ECO:0000256" key="6">
    <source>
        <dbReference type="ARBA" id="ARBA00023136"/>
    </source>
</evidence>
<feature type="binding site" evidence="8">
    <location>
        <position position="876"/>
    </location>
    <ligand>
        <name>Na(+)</name>
        <dbReference type="ChEBI" id="CHEBI:29101"/>
        <label>1</label>
    </ligand>
</feature>
<feature type="binding site" evidence="8">
    <location>
        <position position="615"/>
    </location>
    <ligand>
        <name>Na(+)</name>
        <dbReference type="ChEBI" id="CHEBI:29101"/>
        <label>1</label>
    </ligand>
</feature>
<proteinExistence type="inferred from homology"/>
<dbReference type="PANTHER" id="PTHR11616">
    <property type="entry name" value="SODIUM/CHLORIDE DEPENDENT TRANSPORTER"/>
    <property type="match status" value="1"/>
</dbReference>
<feature type="transmembrane region" description="Helical" evidence="11">
    <location>
        <begin position="675"/>
        <end position="707"/>
    </location>
</feature>
<feature type="binding site" evidence="8">
    <location>
        <position position="993"/>
    </location>
    <ligand>
        <name>Na(+)</name>
        <dbReference type="ChEBI" id="CHEBI:29101"/>
        <label>1</label>
    </ligand>
</feature>
<feature type="transmembrane region" description="Helical" evidence="11">
    <location>
        <begin position="71"/>
        <end position="91"/>
    </location>
</feature>
<dbReference type="InterPro" id="IPR000175">
    <property type="entry name" value="Na/ntran_symport"/>
</dbReference>
<feature type="binding site" evidence="8">
    <location>
        <position position="844"/>
    </location>
    <ligand>
        <name>Na(+)</name>
        <dbReference type="ChEBI" id="CHEBI:29101"/>
        <label>1</label>
    </ligand>
</feature>
<feature type="non-terminal residue" evidence="12">
    <location>
        <position position="1"/>
    </location>
</feature>
<feature type="transmembrane region" description="Helical" evidence="11">
    <location>
        <begin position="303"/>
        <end position="324"/>
    </location>
</feature>
<evidence type="ECO:0000256" key="3">
    <source>
        <dbReference type="ARBA" id="ARBA00022692"/>
    </source>
</evidence>
<accession>A0AAD8YX40</accession>
<feature type="transmembrane region" description="Helical" evidence="11">
    <location>
        <begin position="111"/>
        <end position="142"/>
    </location>
</feature>
<feature type="transmembrane region" description="Helical" evidence="11">
    <location>
        <begin position="1023"/>
        <end position="1048"/>
    </location>
</feature>
<keyword evidence="6 11" id="KW-0472">Membrane</keyword>
<dbReference type="GO" id="GO:0005886">
    <property type="term" value="C:plasma membrane"/>
    <property type="evidence" value="ECO:0007669"/>
    <property type="project" value="InterPro"/>
</dbReference>
<dbReference type="SUPFAM" id="SSF161070">
    <property type="entry name" value="SNF-like"/>
    <property type="match status" value="2"/>
</dbReference>
<comment type="similarity">
    <text evidence="9">Belongs to the sodium:neurotransmitter symporter (SNF) (TC 2.A.22) family.</text>
</comment>
<keyword evidence="2 9" id="KW-0813">Transport</keyword>
<protein>
    <recommendedName>
        <fullName evidence="9">Transporter</fullName>
    </recommendedName>
</protein>
<feature type="transmembrane region" description="Helical" evidence="11">
    <location>
        <begin position="196"/>
        <end position="217"/>
    </location>
</feature>
<evidence type="ECO:0000256" key="7">
    <source>
        <dbReference type="ARBA" id="ARBA00023180"/>
    </source>
</evidence>
<evidence type="ECO:0000256" key="2">
    <source>
        <dbReference type="ARBA" id="ARBA00022448"/>
    </source>
</evidence>
<feature type="binding site" evidence="8">
    <location>
        <position position="620"/>
    </location>
    <ligand>
        <name>Na(+)</name>
        <dbReference type="ChEBI" id="CHEBI:29101"/>
        <label>1</label>
    </ligand>
</feature>
<feature type="transmembrane region" description="Helical" evidence="11">
    <location>
        <begin position="336"/>
        <end position="357"/>
    </location>
</feature>
<feature type="transmembrane region" description="Helical" evidence="11">
    <location>
        <begin position="834"/>
        <end position="858"/>
    </location>
</feature>
<evidence type="ECO:0000256" key="5">
    <source>
        <dbReference type="ARBA" id="ARBA00022989"/>
    </source>
</evidence>
<reference evidence="12" key="1">
    <citation type="submission" date="2023-03" db="EMBL/GenBank/DDBJ databases">
        <title>Electrophorus voltai genome.</title>
        <authorList>
            <person name="Bian C."/>
        </authorList>
    </citation>
    <scope>NUCLEOTIDE SEQUENCE</scope>
    <source>
        <strain evidence="12">CB-2022</strain>
        <tissue evidence="12">Muscle</tissue>
    </source>
</reference>
<dbReference type="PROSITE" id="PS00610">
    <property type="entry name" value="NA_NEUROTRAN_SYMP_1"/>
    <property type="match status" value="2"/>
</dbReference>
<gene>
    <name evidence="12" type="ORF">P4O66_015876</name>
</gene>
<feature type="transmembrane region" description="Helical" evidence="11">
    <location>
        <begin position="870"/>
        <end position="891"/>
    </location>
</feature>
<keyword evidence="8" id="KW-0915">Sodium</keyword>
<feature type="region of interest" description="Disordered" evidence="10">
    <location>
        <begin position="1180"/>
        <end position="1203"/>
    </location>
</feature>
<feature type="transmembrane region" description="Helical" evidence="11">
    <location>
        <begin position="759"/>
        <end position="778"/>
    </location>
</feature>
<evidence type="ECO:0000256" key="1">
    <source>
        <dbReference type="ARBA" id="ARBA00004141"/>
    </source>
</evidence>
<dbReference type="InterPro" id="IPR002438">
    <property type="entry name" value="Neutral_aa_SLC6"/>
</dbReference>
<feature type="binding site" evidence="8">
    <location>
        <position position="613"/>
    </location>
    <ligand>
        <name>Na(+)</name>
        <dbReference type="ChEBI" id="CHEBI:29101"/>
        <label>1</label>
    </ligand>
</feature>
<feature type="transmembrane region" description="Helical" evidence="11">
    <location>
        <begin position="607"/>
        <end position="624"/>
    </location>
</feature>
<keyword evidence="4 9" id="KW-0769">Symport</keyword>
<evidence type="ECO:0000313" key="12">
    <source>
        <dbReference type="EMBL" id="KAK1788968.1"/>
    </source>
</evidence>
<name>A0AAD8YX40_9TELE</name>
<dbReference type="PROSITE" id="PS50267">
    <property type="entry name" value="NA_NEUROTRAN_SYMP_3"/>
    <property type="match status" value="2"/>
</dbReference>
<comment type="subcellular location">
    <subcellularLocation>
        <location evidence="1">Membrane</location>
        <topology evidence="1">Multi-pass membrane protein</topology>
    </subcellularLocation>
</comment>
<keyword evidence="13" id="KW-1185">Reference proteome</keyword>
<dbReference type="Pfam" id="PF00209">
    <property type="entry name" value="SNF"/>
    <property type="match status" value="3"/>
</dbReference>
<feature type="transmembrane region" description="Helical" evidence="11">
    <location>
        <begin position="447"/>
        <end position="468"/>
    </location>
</feature>
<organism evidence="12 13">
    <name type="scientific">Electrophorus voltai</name>
    <dbReference type="NCBI Taxonomy" id="2609070"/>
    <lineage>
        <taxon>Eukaryota</taxon>
        <taxon>Metazoa</taxon>
        <taxon>Chordata</taxon>
        <taxon>Craniata</taxon>
        <taxon>Vertebrata</taxon>
        <taxon>Euteleostomi</taxon>
        <taxon>Actinopterygii</taxon>
        <taxon>Neopterygii</taxon>
        <taxon>Teleostei</taxon>
        <taxon>Ostariophysi</taxon>
        <taxon>Gymnotiformes</taxon>
        <taxon>Gymnotoidei</taxon>
        <taxon>Gymnotidae</taxon>
        <taxon>Electrophorus</taxon>
    </lineage>
</organism>
<dbReference type="GO" id="GO:0046872">
    <property type="term" value="F:metal ion binding"/>
    <property type="evidence" value="ECO:0007669"/>
    <property type="project" value="UniProtKB-KW"/>
</dbReference>
<feature type="transmembrane region" description="Helical" evidence="11">
    <location>
        <begin position="1098"/>
        <end position="1118"/>
    </location>
</feature>
<dbReference type="EMBL" id="JAROKS010000022">
    <property type="protein sequence ID" value="KAK1788968.1"/>
    <property type="molecule type" value="Genomic_DNA"/>
</dbReference>
<evidence type="ECO:0000256" key="8">
    <source>
        <dbReference type="PIRSR" id="PIRSR600175-1"/>
    </source>
</evidence>
<dbReference type="GO" id="GO:0006865">
    <property type="term" value="P:amino acid transport"/>
    <property type="evidence" value="ECO:0007669"/>
    <property type="project" value="TreeGrafter"/>
</dbReference>
<dbReference type="GO" id="GO:0015293">
    <property type="term" value="F:symporter activity"/>
    <property type="evidence" value="ECO:0007669"/>
    <property type="project" value="UniProtKB-KW"/>
</dbReference>
<feature type="binding site" evidence="8">
    <location>
        <position position="997"/>
    </location>
    <ligand>
        <name>Na(+)</name>
        <dbReference type="ChEBI" id="CHEBI:29101"/>
        <label>1</label>
    </ligand>
</feature>
<feature type="transmembrane region" description="Helical" evidence="11">
    <location>
        <begin position="512"/>
        <end position="542"/>
    </location>
</feature>
<keyword evidence="5 11" id="KW-1133">Transmembrane helix</keyword>
<dbReference type="PRINTS" id="PR00176">
    <property type="entry name" value="NANEUSMPORT"/>
</dbReference>